<dbReference type="Proteomes" id="UP000245802">
    <property type="component" value="Chromosome"/>
</dbReference>
<dbReference type="Gene3D" id="1.10.510.10">
    <property type="entry name" value="Transferase(Phosphotransferase) domain 1"/>
    <property type="match status" value="1"/>
</dbReference>
<keyword evidence="7" id="KW-0812">Transmembrane</keyword>
<dbReference type="OrthoDB" id="6111975at2"/>
<evidence type="ECO:0000256" key="6">
    <source>
        <dbReference type="SAM" id="MobiDB-lite"/>
    </source>
</evidence>
<dbReference type="SMART" id="SM00220">
    <property type="entry name" value="S_TKc"/>
    <property type="match status" value="1"/>
</dbReference>
<keyword evidence="7" id="KW-1133">Transmembrane helix</keyword>
<feature type="region of interest" description="Disordered" evidence="6">
    <location>
        <begin position="121"/>
        <end position="143"/>
    </location>
</feature>
<keyword evidence="3 9" id="KW-0418">Kinase</keyword>
<dbReference type="SUPFAM" id="SSF56112">
    <property type="entry name" value="Protein kinase-like (PK-like)"/>
    <property type="match status" value="1"/>
</dbReference>
<dbReference type="RefSeq" id="WP_081471689.1">
    <property type="nucleotide sequence ID" value="NZ_CP025958.1"/>
</dbReference>
<dbReference type="Pfam" id="PF00069">
    <property type="entry name" value="Pkinase"/>
    <property type="match status" value="1"/>
</dbReference>
<protein>
    <submittedName>
        <fullName evidence="9">Serine/threonine protein kinase</fullName>
    </submittedName>
</protein>
<evidence type="ECO:0000256" key="5">
    <source>
        <dbReference type="PROSITE-ProRule" id="PRU10141"/>
    </source>
</evidence>
<feature type="domain" description="Protein kinase" evidence="8">
    <location>
        <begin position="33"/>
        <end position="309"/>
    </location>
</feature>
<dbReference type="GO" id="GO:0004674">
    <property type="term" value="F:protein serine/threonine kinase activity"/>
    <property type="evidence" value="ECO:0007669"/>
    <property type="project" value="UniProtKB-KW"/>
</dbReference>
<reference evidence="9 10" key="1">
    <citation type="submission" date="2018-01" db="EMBL/GenBank/DDBJ databases">
        <title>G. obscuriglobus.</title>
        <authorList>
            <person name="Franke J."/>
            <person name="Blomberg W."/>
            <person name="Selmecki A."/>
        </authorList>
    </citation>
    <scope>NUCLEOTIDE SEQUENCE [LARGE SCALE GENOMIC DNA]</scope>
    <source>
        <strain evidence="9 10">DSM 5831</strain>
    </source>
</reference>
<accession>A0A2Z3H1L0</accession>
<keyword evidence="1" id="KW-0808">Transferase</keyword>
<dbReference type="InterPro" id="IPR011009">
    <property type="entry name" value="Kinase-like_dom_sf"/>
</dbReference>
<evidence type="ECO:0000313" key="10">
    <source>
        <dbReference type="Proteomes" id="UP000245802"/>
    </source>
</evidence>
<feature type="transmembrane region" description="Helical" evidence="7">
    <location>
        <begin position="338"/>
        <end position="359"/>
    </location>
</feature>
<dbReference type="AlphaFoldDB" id="A0A2Z3H1L0"/>
<dbReference type="InterPro" id="IPR000719">
    <property type="entry name" value="Prot_kinase_dom"/>
</dbReference>
<name>A0A2Z3H1L0_9BACT</name>
<dbReference type="PROSITE" id="PS00107">
    <property type="entry name" value="PROTEIN_KINASE_ATP"/>
    <property type="match status" value="1"/>
</dbReference>
<dbReference type="GO" id="GO:0005524">
    <property type="term" value="F:ATP binding"/>
    <property type="evidence" value="ECO:0007669"/>
    <property type="project" value="UniProtKB-UniRule"/>
</dbReference>
<dbReference type="PROSITE" id="PS50011">
    <property type="entry name" value="PROTEIN_KINASE_DOM"/>
    <property type="match status" value="1"/>
</dbReference>
<dbReference type="KEGG" id="gog:C1280_24845"/>
<evidence type="ECO:0000256" key="3">
    <source>
        <dbReference type="ARBA" id="ARBA00022777"/>
    </source>
</evidence>
<evidence type="ECO:0000256" key="1">
    <source>
        <dbReference type="ARBA" id="ARBA00022679"/>
    </source>
</evidence>
<proteinExistence type="predicted"/>
<dbReference type="PROSITE" id="PS00108">
    <property type="entry name" value="PROTEIN_KINASE_ST"/>
    <property type="match status" value="1"/>
</dbReference>
<keyword evidence="7" id="KW-0472">Membrane</keyword>
<evidence type="ECO:0000256" key="4">
    <source>
        <dbReference type="ARBA" id="ARBA00022840"/>
    </source>
</evidence>
<evidence type="ECO:0000256" key="7">
    <source>
        <dbReference type="SAM" id="Phobius"/>
    </source>
</evidence>
<feature type="transmembrane region" description="Helical" evidence="7">
    <location>
        <begin position="393"/>
        <end position="411"/>
    </location>
</feature>
<evidence type="ECO:0000256" key="2">
    <source>
        <dbReference type="ARBA" id="ARBA00022741"/>
    </source>
</evidence>
<dbReference type="InterPro" id="IPR017441">
    <property type="entry name" value="Protein_kinase_ATP_BS"/>
</dbReference>
<dbReference type="EMBL" id="CP025958">
    <property type="protein sequence ID" value="AWM39913.1"/>
    <property type="molecule type" value="Genomic_DNA"/>
</dbReference>
<feature type="compositionally biased region" description="Low complexity" evidence="6">
    <location>
        <begin position="461"/>
        <end position="471"/>
    </location>
</feature>
<dbReference type="CDD" id="cd14014">
    <property type="entry name" value="STKc_PknB_like"/>
    <property type="match status" value="1"/>
</dbReference>
<dbReference type="Gene3D" id="3.30.200.20">
    <property type="entry name" value="Phosphorylase Kinase, domain 1"/>
    <property type="match status" value="1"/>
</dbReference>
<gene>
    <name evidence="9" type="ORF">C1280_24845</name>
</gene>
<keyword evidence="4 5" id="KW-0067">ATP-binding</keyword>
<feature type="compositionally biased region" description="Pro residues" evidence="6">
    <location>
        <begin position="132"/>
        <end position="141"/>
    </location>
</feature>
<evidence type="ECO:0000313" key="9">
    <source>
        <dbReference type="EMBL" id="AWM39913.1"/>
    </source>
</evidence>
<sequence length="481" mass="51299">MFGTSPPVSLASSAPDEVYHPLDLPPGTVLGRYRLDCAIGRGGMGTVYAAWDLDEERWVAVKVLGGAISDPTLFGRFQREAATVSKLKHPGIVELYHVGQTAQACYIAMRQVQGTTLRGWLNRQPRGAAPPHAEPQPPGPAAPERLKDALRVWRDLVAAVAYAHSVGVAHRDLKPENVMVEPDGRVVVIDFGLARSFTDTTLTTHSGPIGTPMYMAPEQLGGNPAGPASDVYALGLIGYELLSLTLPFRGRTVEALLGEVLHKPIPPLAGRNPAVPPDLANVVHRATAKSPGERYADAGELLADLDRHLAGARVTATGYRYRFNPIEVFAARPRGVSAAVYANFAFGAFFLICTAFLLLSKPTSNDLPEFAGIAAVHLFAGGQMSTGRRWARVGGWCVVCLTLWLIAVSVSREPSTLLLALGALFLAVAAANLVALCSPRGREWFALAQEKRRAFELERSGAAAPGAGAEPPHSPAQPDLL</sequence>
<feature type="binding site" evidence="5">
    <location>
        <position position="62"/>
    </location>
    <ligand>
        <name>ATP</name>
        <dbReference type="ChEBI" id="CHEBI:30616"/>
    </ligand>
</feature>
<evidence type="ECO:0000259" key="8">
    <source>
        <dbReference type="PROSITE" id="PS50011"/>
    </source>
</evidence>
<keyword evidence="10" id="KW-1185">Reference proteome</keyword>
<dbReference type="PANTHER" id="PTHR43289">
    <property type="entry name" value="MITOGEN-ACTIVATED PROTEIN KINASE KINASE KINASE 20-RELATED"/>
    <property type="match status" value="1"/>
</dbReference>
<organism evidence="9 10">
    <name type="scientific">Gemmata obscuriglobus</name>
    <dbReference type="NCBI Taxonomy" id="114"/>
    <lineage>
        <taxon>Bacteria</taxon>
        <taxon>Pseudomonadati</taxon>
        <taxon>Planctomycetota</taxon>
        <taxon>Planctomycetia</taxon>
        <taxon>Gemmatales</taxon>
        <taxon>Gemmataceae</taxon>
        <taxon>Gemmata</taxon>
    </lineage>
</organism>
<dbReference type="PANTHER" id="PTHR43289:SF6">
    <property type="entry name" value="SERINE_THREONINE-PROTEIN KINASE NEKL-3"/>
    <property type="match status" value="1"/>
</dbReference>
<dbReference type="InterPro" id="IPR008271">
    <property type="entry name" value="Ser/Thr_kinase_AS"/>
</dbReference>
<feature type="transmembrane region" description="Helical" evidence="7">
    <location>
        <begin position="417"/>
        <end position="437"/>
    </location>
</feature>
<keyword evidence="2 5" id="KW-0547">Nucleotide-binding</keyword>
<keyword evidence="9" id="KW-0723">Serine/threonine-protein kinase</keyword>
<feature type="region of interest" description="Disordered" evidence="6">
    <location>
        <begin position="459"/>
        <end position="481"/>
    </location>
</feature>